<dbReference type="EMBL" id="JBHSXX010000001">
    <property type="protein sequence ID" value="MFC6866009.1"/>
    <property type="molecule type" value="Genomic_DNA"/>
</dbReference>
<gene>
    <name evidence="3" type="ORF">ACFQGD_02500</name>
</gene>
<comment type="caution">
    <text evidence="3">The sequence shown here is derived from an EMBL/GenBank/DDBJ whole genome shotgun (WGS) entry which is preliminary data.</text>
</comment>
<accession>A0ABW2BVW4</accession>
<keyword evidence="1" id="KW-0175">Coiled coil</keyword>
<reference evidence="4" key="1">
    <citation type="journal article" date="2019" name="Int. J. Syst. Evol. Microbiol.">
        <title>The Global Catalogue of Microorganisms (GCM) 10K type strain sequencing project: providing services to taxonomists for standard genome sequencing and annotation.</title>
        <authorList>
            <consortium name="The Broad Institute Genomics Platform"/>
            <consortium name="The Broad Institute Genome Sequencing Center for Infectious Disease"/>
            <person name="Wu L."/>
            <person name="Ma J."/>
        </authorList>
    </citation>
    <scope>NUCLEOTIDE SEQUENCE [LARGE SCALE GENOMIC DNA]</scope>
    <source>
        <strain evidence="4">KCTC 32255</strain>
    </source>
</reference>
<evidence type="ECO:0000313" key="4">
    <source>
        <dbReference type="Proteomes" id="UP001596337"/>
    </source>
</evidence>
<organism evidence="3 4">
    <name type="scientific">Haloechinothrix salitolerans</name>
    <dbReference type="NCBI Taxonomy" id="926830"/>
    <lineage>
        <taxon>Bacteria</taxon>
        <taxon>Bacillati</taxon>
        <taxon>Actinomycetota</taxon>
        <taxon>Actinomycetes</taxon>
        <taxon>Pseudonocardiales</taxon>
        <taxon>Pseudonocardiaceae</taxon>
        <taxon>Haloechinothrix</taxon>
    </lineage>
</organism>
<dbReference type="Pfam" id="PF13148">
    <property type="entry name" value="DUF3987"/>
    <property type="match status" value="1"/>
</dbReference>
<evidence type="ECO:0000256" key="1">
    <source>
        <dbReference type="SAM" id="Coils"/>
    </source>
</evidence>
<feature type="region of interest" description="Disordered" evidence="2">
    <location>
        <begin position="1"/>
        <end position="22"/>
    </location>
</feature>
<sequence>MSEPARPLRAVPTPPASSAGWEEPIPLSAVRHLPGFPTDALPRWLGQQVEAVAEATQTPPDLAGCVGLAALSTAAAGRAVVRVRQGWVEPVNLYTVVVMEPSARKSPVFSAMIRPIYALERALRDDAKEAIEQAKVQRRAADSLAERAEKAAHATEGDERDAALAEAVDAAIEAARIDIPAEPKLVVDDITPEQVGTVLADQGGRLAILSDEGGIFAIIAGRYSGHANTNVFLKGYSGTQLRVDRQGRRGELVEAPALTLGLTVQPAVIDELGDTAMLRGSGFLARILYAQPQSLAGYRKARPEPVPREVAELYDARLHTIAHTLIGWTDQPAELAFAGEADDLMAELQSELETRLHPETGAWAHIGDWGGKFHGQVARLAGLLHIAAHPHNPWEHPVTAETVASAWRIGDYYAAHALATFDHMGADASLDAARRVLAWIDQQRPARFTKRDAFNGTRGPVIRRASDLDPALTLLEDHGHIAHQPPPERPPGARGRKPSPTYWTHPTYRQEAP</sequence>
<feature type="coiled-coil region" evidence="1">
    <location>
        <begin position="124"/>
        <end position="151"/>
    </location>
</feature>
<name>A0ABW2BVW4_9PSEU</name>
<dbReference type="InterPro" id="IPR025048">
    <property type="entry name" value="DUF3987"/>
</dbReference>
<dbReference type="Proteomes" id="UP001596337">
    <property type="component" value="Unassembled WGS sequence"/>
</dbReference>
<proteinExistence type="predicted"/>
<feature type="region of interest" description="Disordered" evidence="2">
    <location>
        <begin position="479"/>
        <end position="513"/>
    </location>
</feature>
<protein>
    <submittedName>
        <fullName evidence="3">YfjI family protein</fullName>
    </submittedName>
</protein>
<dbReference type="RefSeq" id="WP_345406801.1">
    <property type="nucleotide sequence ID" value="NZ_BAABLA010000123.1"/>
</dbReference>
<evidence type="ECO:0000256" key="2">
    <source>
        <dbReference type="SAM" id="MobiDB-lite"/>
    </source>
</evidence>
<keyword evidence="4" id="KW-1185">Reference proteome</keyword>
<evidence type="ECO:0000313" key="3">
    <source>
        <dbReference type="EMBL" id="MFC6866009.1"/>
    </source>
</evidence>